<evidence type="ECO:0000313" key="3">
    <source>
        <dbReference type="Proteomes" id="UP000000305"/>
    </source>
</evidence>
<proteinExistence type="predicted"/>
<name>E9GZX7_DAPPU</name>
<sequence>MNPEMNQPPPLEPSGKEVNIPVPDRIEPQRIRLDNFRNPWSRDLTGKPSRLQRPERASQPDQRPRPAKDRPSRSRIPVVNKQPPSRSSRPAVVKPSDFIPPTGKDRFYHPYSPRPVRLRQRSITPPGYPEFEEDEFIPRLEDCTVRSEVGDCDYQPEEEPQVEKEQEPPVRNWRIRNTKTKAVRHVASSELFRPEKAHRIVNKK</sequence>
<evidence type="ECO:0000313" key="2">
    <source>
        <dbReference type="EMBL" id="EFX74894.1"/>
    </source>
</evidence>
<gene>
    <name evidence="2" type="ORF">DAPPUDRAFT_323845</name>
</gene>
<dbReference type="InParanoid" id="E9GZX7"/>
<dbReference type="OrthoDB" id="6384077at2759"/>
<dbReference type="Proteomes" id="UP000000305">
    <property type="component" value="Unassembled WGS sequence"/>
</dbReference>
<dbReference type="AlphaFoldDB" id="E9GZX7"/>
<feature type="compositionally biased region" description="Pro residues" evidence="1">
    <location>
        <begin position="1"/>
        <end position="12"/>
    </location>
</feature>
<dbReference type="EMBL" id="GL732579">
    <property type="protein sequence ID" value="EFX74894.1"/>
    <property type="molecule type" value="Genomic_DNA"/>
</dbReference>
<keyword evidence="3" id="KW-1185">Reference proteome</keyword>
<dbReference type="KEGG" id="dpx:DAPPUDRAFT_323845"/>
<feature type="region of interest" description="Disordered" evidence="1">
    <location>
        <begin position="1"/>
        <end position="131"/>
    </location>
</feature>
<feature type="compositionally biased region" description="Basic and acidic residues" evidence="1">
    <location>
        <begin position="52"/>
        <end position="72"/>
    </location>
</feature>
<organism evidence="2 3">
    <name type="scientific">Daphnia pulex</name>
    <name type="common">Water flea</name>
    <dbReference type="NCBI Taxonomy" id="6669"/>
    <lineage>
        <taxon>Eukaryota</taxon>
        <taxon>Metazoa</taxon>
        <taxon>Ecdysozoa</taxon>
        <taxon>Arthropoda</taxon>
        <taxon>Crustacea</taxon>
        <taxon>Branchiopoda</taxon>
        <taxon>Diplostraca</taxon>
        <taxon>Cladocera</taxon>
        <taxon>Anomopoda</taxon>
        <taxon>Daphniidae</taxon>
        <taxon>Daphnia</taxon>
    </lineage>
</organism>
<evidence type="ECO:0000256" key="1">
    <source>
        <dbReference type="SAM" id="MobiDB-lite"/>
    </source>
</evidence>
<reference evidence="2 3" key="1">
    <citation type="journal article" date="2011" name="Science">
        <title>The ecoresponsive genome of Daphnia pulex.</title>
        <authorList>
            <person name="Colbourne J.K."/>
            <person name="Pfrender M.E."/>
            <person name="Gilbert D."/>
            <person name="Thomas W.K."/>
            <person name="Tucker A."/>
            <person name="Oakley T.H."/>
            <person name="Tokishita S."/>
            <person name="Aerts A."/>
            <person name="Arnold G.J."/>
            <person name="Basu M.K."/>
            <person name="Bauer D.J."/>
            <person name="Caceres C.E."/>
            <person name="Carmel L."/>
            <person name="Casola C."/>
            <person name="Choi J.H."/>
            <person name="Detter J.C."/>
            <person name="Dong Q."/>
            <person name="Dusheyko S."/>
            <person name="Eads B.D."/>
            <person name="Frohlich T."/>
            <person name="Geiler-Samerotte K.A."/>
            <person name="Gerlach D."/>
            <person name="Hatcher P."/>
            <person name="Jogdeo S."/>
            <person name="Krijgsveld J."/>
            <person name="Kriventseva E.V."/>
            <person name="Kultz D."/>
            <person name="Laforsch C."/>
            <person name="Lindquist E."/>
            <person name="Lopez J."/>
            <person name="Manak J.R."/>
            <person name="Muller J."/>
            <person name="Pangilinan J."/>
            <person name="Patwardhan R.P."/>
            <person name="Pitluck S."/>
            <person name="Pritham E.J."/>
            <person name="Rechtsteiner A."/>
            <person name="Rho M."/>
            <person name="Rogozin I.B."/>
            <person name="Sakarya O."/>
            <person name="Salamov A."/>
            <person name="Schaack S."/>
            <person name="Shapiro H."/>
            <person name="Shiga Y."/>
            <person name="Skalitzky C."/>
            <person name="Smith Z."/>
            <person name="Souvorov A."/>
            <person name="Sung W."/>
            <person name="Tang Z."/>
            <person name="Tsuchiya D."/>
            <person name="Tu H."/>
            <person name="Vos H."/>
            <person name="Wang M."/>
            <person name="Wolf Y.I."/>
            <person name="Yamagata H."/>
            <person name="Yamada T."/>
            <person name="Ye Y."/>
            <person name="Shaw J.R."/>
            <person name="Andrews J."/>
            <person name="Crease T.J."/>
            <person name="Tang H."/>
            <person name="Lucas S.M."/>
            <person name="Robertson H.M."/>
            <person name="Bork P."/>
            <person name="Koonin E.V."/>
            <person name="Zdobnov E.M."/>
            <person name="Grigoriev I.V."/>
            <person name="Lynch M."/>
            <person name="Boore J.L."/>
        </authorList>
    </citation>
    <scope>NUCLEOTIDE SEQUENCE [LARGE SCALE GENOMIC DNA]</scope>
</reference>
<protein>
    <submittedName>
        <fullName evidence="2">Uncharacterized protein</fullName>
    </submittedName>
</protein>
<dbReference type="HOGENOM" id="CLU_1344493_0_0_1"/>
<accession>E9GZX7</accession>
<feature type="compositionally biased region" description="Basic and acidic residues" evidence="1">
    <location>
        <begin position="24"/>
        <end position="35"/>
    </location>
</feature>